<dbReference type="SUPFAM" id="SSF88946">
    <property type="entry name" value="Sigma2 domain of RNA polymerase sigma factors"/>
    <property type="match status" value="1"/>
</dbReference>
<dbReference type="Pfam" id="PF04542">
    <property type="entry name" value="Sigma70_r2"/>
    <property type="match status" value="1"/>
</dbReference>
<feature type="region of interest" description="Disordered" evidence="9">
    <location>
        <begin position="311"/>
        <end position="342"/>
    </location>
</feature>
<dbReference type="InterPro" id="IPR053868">
    <property type="entry name" value="Pel9A-like_beta_helix"/>
</dbReference>
<dbReference type="Pfam" id="PF22842">
    <property type="entry name" value="Pel9A-like_beta_helix"/>
    <property type="match status" value="1"/>
</dbReference>
<dbReference type="SMART" id="SM00710">
    <property type="entry name" value="PbH1"/>
    <property type="match status" value="6"/>
</dbReference>
<dbReference type="InterPro" id="IPR052052">
    <property type="entry name" value="Polysaccharide_Lyase_9"/>
</dbReference>
<dbReference type="InterPro" id="IPR011050">
    <property type="entry name" value="Pectin_lyase_fold/virulence"/>
</dbReference>
<evidence type="ECO:0000256" key="2">
    <source>
        <dbReference type="ARBA" id="ARBA00004613"/>
    </source>
</evidence>
<keyword evidence="6" id="KW-0106">Calcium</keyword>
<evidence type="ECO:0000256" key="5">
    <source>
        <dbReference type="ARBA" id="ARBA00022729"/>
    </source>
</evidence>
<organism evidence="13 14">
    <name type="scientific">Rhizocola hellebori</name>
    <dbReference type="NCBI Taxonomy" id="1392758"/>
    <lineage>
        <taxon>Bacteria</taxon>
        <taxon>Bacillati</taxon>
        <taxon>Actinomycetota</taxon>
        <taxon>Actinomycetes</taxon>
        <taxon>Micromonosporales</taxon>
        <taxon>Micromonosporaceae</taxon>
        <taxon>Rhizocola</taxon>
    </lineage>
</organism>
<dbReference type="GO" id="GO:0005576">
    <property type="term" value="C:extracellular region"/>
    <property type="evidence" value="ECO:0007669"/>
    <property type="project" value="UniProtKB-SubCell"/>
</dbReference>
<comment type="cofactor">
    <cofactor evidence="1">
        <name>Ca(2+)</name>
        <dbReference type="ChEBI" id="CHEBI:29108"/>
    </cofactor>
</comment>
<dbReference type="PANTHER" id="PTHR40088:SF1">
    <property type="entry name" value="PECTATE LYASE PEL9"/>
    <property type="match status" value="1"/>
</dbReference>
<dbReference type="InterPro" id="IPR012334">
    <property type="entry name" value="Pectin_lyas_fold"/>
</dbReference>
<gene>
    <name evidence="13" type="ORF">Rhe02_91340</name>
</gene>
<evidence type="ECO:0000256" key="3">
    <source>
        <dbReference type="ARBA" id="ARBA00022525"/>
    </source>
</evidence>
<keyword evidence="14" id="KW-1185">Reference proteome</keyword>
<evidence type="ECO:0000259" key="12">
    <source>
        <dbReference type="Pfam" id="PF22842"/>
    </source>
</evidence>
<proteinExistence type="inferred from homology"/>
<evidence type="ECO:0000256" key="8">
    <source>
        <dbReference type="ARBA" id="ARBA00038263"/>
    </source>
</evidence>
<dbReference type="RefSeq" id="WP_203914788.1">
    <property type="nucleotide sequence ID" value="NZ_BONY01000118.1"/>
</dbReference>
<comment type="caution">
    <text evidence="13">The sequence shown here is derived from an EMBL/GenBank/DDBJ whole genome shotgun (WGS) entry which is preliminary data.</text>
</comment>
<accession>A0A8J3VLV2</accession>
<comment type="subcellular location">
    <subcellularLocation>
        <location evidence="2">Secreted</location>
    </subcellularLocation>
</comment>
<dbReference type="Gene3D" id="2.160.20.10">
    <property type="entry name" value="Single-stranded right-handed beta-helix, Pectin lyase-like"/>
    <property type="match status" value="1"/>
</dbReference>
<dbReference type="InterPro" id="IPR013325">
    <property type="entry name" value="RNA_pol_sigma_r2"/>
</dbReference>
<dbReference type="GO" id="GO:0046872">
    <property type="term" value="F:metal ion binding"/>
    <property type="evidence" value="ECO:0007669"/>
    <property type="project" value="UniProtKB-KW"/>
</dbReference>
<reference evidence="13" key="1">
    <citation type="submission" date="2021-01" db="EMBL/GenBank/DDBJ databases">
        <title>Whole genome shotgun sequence of Rhizocola hellebori NBRC 109834.</title>
        <authorList>
            <person name="Komaki H."/>
            <person name="Tamura T."/>
        </authorList>
    </citation>
    <scope>NUCLEOTIDE SEQUENCE</scope>
    <source>
        <strain evidence="13">NBRC 109834</strain>
    </source>
</reference>
<feature type="domain" description="DUF1565" evidence="11">
    <location>
        <begin position="365"/>
        <end position="401"/>
    </location>
</feature>
<evidence type="ECO:0000313" key="14">
    <source>
        <dbReference type="Proteomes" id="UP000612899"/>
    </source>
</evidence>
<dbReference type="Gene3D" id="1.10.1740.10">
    <property type="match status" value="1"/>
</dbReference>
<dbReference type="Proteomes" id="UP000612899">
    <property type="component" value="Unassembled WGS sequence"/>
</dbReference>
<evidence type="ECO:0000256" key="1">
    <source>
        <dbReference type="ARBA" id="ARBA00001913"/>
    </source>
</evidence>
<evidence type="ECO:0008006" key="15">
    <source>
        <dbReference type="Google" id="ProtNLM"/>
    </source>
</evidence>
<dbReference type="GO" id="GO:0016837">
    <property type="term" value="F:carbon-oxygen lyase activity, acting on polysaccharides"/>
    <property type="evidence" value="ECO:0007669"/>
    <property type="project" value="TreeGrafter"/>
</dbReference>
<evidence type="ECO:0000256" key="9">
    <source>
        <dbReference type="SAM" id="MobiDB-lite"/>
    </source>
</evidence>
<protein>
    <recommendedName>
        <fullName evidence="15">Sigma-70 family RNA polymerase sigma factor</fullName>
    </recommendedName>
</protein>
<evidence type="ECO:0000256" key="7">
    <source>
        <dbReference type="ARBA" id="ARBA00023239"/>
    </source>
</evidence>
<evidence type="ECO:0000256" key="6">
    <source>
        <dbReference type="ARBA" id="ARBA00022837"/>
    </source>
</evidence>
<dbReference type="NCBIfam" id="TIGR02937">
    <property type="entry name" value="sigma70-ECF"/>
    <property type="match status" value="1"/>
</dbReference>
<dbReference type="GO" id="GO:0006352">
    <property type="term" value="P:DNA-templated transcription initiation"/>
    <property type="evidence" value="ECO:0007669"/>
    <property type="project" value="InterPro"/>
</dbReference>
<dbReference type="GO" id="GO:0003700">
    <property type="term" value="F:DNA-binding transcription factor activity"/>
    <property type="evidence" value="ECO:0007669"/>
    <property type="project" value="InterPro"/>
</dbReference>
<dbReference type="EMBL" id="BONY01000118">
    <property type="protein sequence ID" value="GIH11067.1"/>
    <property type="molecule type" value="Genomic_DNA"/>
</dbReference>
<feature type="domain" description="Pel9A-like right handed beta-helix region" evidence="12">
    <location>
        <begin position="495"/>
        <end position="630"/>
    </location>
</feature>
<evidence type="ECO:0000259" key="10">
    <source>
        <dbReference type="Pfam" id="PF04542"/>
    </source>
</evidence>
<keyword evidence="4" id="KW-0479">Metal-binding</keyword>
<dbReference type="InterPro" id="IPR014284">
    <property type="entry name" value="RNA_pol_sigma-70_dom"/>
</dbReference>
<dbReference type="Pfam" id="PF07602">
    <property type="entry name" value="DUF1565"/>
    <property type="match status" value="1"/>
</dbReference>
<dbReference type="InterPro" id="IPR007627">
    <property type="entry name" value="RNA_pol_sigma70_r2"/>
</dbReference>
<feature type="region of interest" description="Disordered" evidence="9">
    <location>
        <begin position="656"/>
        <end position="718"/>
    </location>
</feature>
<feature type="compositionally biased region" description="Low complexity" evidence="9">
    <location>
        <begin position="320"/>
        <end position="342"/>
    </location>
</feature>
<dbReference type="InterPro" id="IPR006626">
    <property type="entry name" value="PbH1"/>
</dbReference>
<keyword evidence="5" id="KW-0732">Signal</keyword>
<dbReference type="AlphaFoldDB" id="A0A8J3VLV2"/>
<keyword evidence="7" id="KW-0456">Lyase</keyword>
<name>A0A8J3VLV2_9ACTN</name>
<sequence>MHPAADPALVAAARGGDRQALESLLRDHLPLVYSVVRRTIGAAPDVDDVVQETMLRAVRHVRALRDPHGFRAWLIAIAVRQLQERSRHLTRAPQPIDLTDDATTALPDPYSDFAAPIEERLDLAREMRTIARAAGFLSQPDRQVLALWSQEVAGGLSRAEVAAALALTPAHTAVRVQRMRAQLDLALTVLRALQAQPRCEGLTETAQRWNQFAEPRWLKRLGRHVRGCAQCLLAGQRGTPPELALGTAWLLPVPAYLTWQIPTVTAAKVMAAVGDGMRRVLGYFNLKTLGLAGTAAVMVLAVQTVPEPPETIVAPPPNAPTATVAPPTVGPRPAQSASAPAAPAPRLITVAAEGVSAADIYVATDGDDINPGTQAQPLATLTKAVSVVRPGQVIALRAGTHRPSSPVRITTSGTQQQRITLSNLIGERPVIDASAIPATSPMIDHSASYWTVQGIELRNAPAHGYVCRACRYNILRRLWLHDNGNTALMLRDPGTVGNQVLDSDFTRNHDTTDRGGSADGLSVKNGAGAGNLVSGNRFAENSGDGLDLSNFADAVTVTANWSYGNGHNRWQISDFNGPGNGIKLGGGEPAPAVNHLVSDNASWDNAGYGFTESGNRGRITLSNNTAYRNGATGFAFVYSQSLMRRNLALANGRDAQLGEGVDDSGNSWGDARWSTTDLRSGDPTTARGERGPSGRLPATTFLLNRKDPTMGASMTANG</sequence>
<evidence type="ECO:0000256" key="4">
    <source>
        <dbReference type="ARBA" id="ARBA00022723"/>
    </source>
</evidence>
<keyword evidence="3" id="KW-0964">Secreted</keyword>
<dbReference type="PANTHER" id="PTHR40088">
    <property type="entry name" value="PECTATE LYASE (EUROFUNG)"/>
    <property type="match status" value="1"/>
</dbReference>
<dbReference type="InterPro" id="IPR011459">
    <property type="entry name" value="DUF1565"/>
</dbReference>
<evidence type="ECO:0000313" key="13">
    <source>
        <dbReference type="EMBL" id="GIH11067.1"/>
    </source>
</evidence>
<comment type="similarity">
    <text evidence="8">Belongs to the polysaccharide lyase 9 family.</text>
</comment>
<evidence type="ECO:0000259" key="11">
    <source>
        <dbReference type="Pfam" id="PF07602"/>
    </source>
</evidence>
<dbReference type="SUPFAM" id="SSF51126">
    <property type="entry name" value="Pectin lyase-like"/>
    <property type="match status" value="1"/>
</dbReference>
<feature type="domain" description="RNA polymerase sigma-70 region 2" evidence="10">
    <location>
        <begin position="24"/>
        <end position="90"/>
    </location>
</feature>